<dbReference type="InterPro" id="IPR045108">
    <property type="entry name" value="TXNDC17-like"/>
</dbReference>
<dbReference type="Gene3D" id="3.40.30.10">
    <property type="entry name" value="Glutaredoxin"/>
    <property type="match status" value="1"/>
</dbReference>
<comment type="similarity">
    <text evidence="1">Belongs to the thioredoxin family.</text>
</comment>
<dbReference type="KEGG" id="clec:106664860"/>
<organism evidence="4 5">
    <name type="scientific">Cimex lectularius</name>
    <name type="common">Bed bug</name>
    <name type="synonym">Acanthia lectularia</name>
    <dbReference type="NCBI Taxonomy" id="79782"/>
    <lineage>
        <taxon>Eukaryota</taxon>
        <taxon>Metazoa</taxon>
        <taxon>Ecdysozoa</taxon>
        <taxon>Arthropoda</taxon>
        <taxon>Hexapoda</taxon>
        <taxon>Insecta</taxon>
        <taxon>Pterygota</taxon>
        <taxon>Neoptera</taxon>
        <taxon>Paraneoptera</taxon>
        <taxon>Hemiptera</taxon>
        <taxon>Heteroptera</taxon>
        <taxon>Panheteroptera</taxon>
        <taxon>Cimicomorpha</taxon>
        <taxon>Cimicidae</taxon>
        <taxon>Cimex</taxon>
    </lineage>
</organism>
<sequence length="136" mass="15717">MATAESKGVLTRYNVKSLEELDQKIEELLQKNQQEEIFIWFVGSVENGVSWCSDCRTSEPVVENYLENLKLKLDCSLIICTVDKAPFKSPNSPYMKHKAKVKKVPTIIWWGKPERVEESECMDTEMLALVFEKVKE</sequence>
<protein>
    <recommendedName>
        <fullName evidence="2">Thioredoxin domain-containing protein 17</fullName>
    </recommendedName>
</protein>
<dbReference type="InterPro" id="IPR010357">
    <property type="entry name" value="TXNDC17_dom"/>
</dbReference>
<proteinExistence type="inferred from homology"/>
<keyword evidence="5" id="KW-1185">Reference proteome</keyword>
<reference evidence="4" key="1">
    <citation type="submission" date="2022-01" db="UniProtKB">
        <authorList>
            <consortium name="EnsemblMetazoa"/>
        </authorList>
    </citation>
    <scope>IDENTIFICATION</scope>
</reference>
<dbReference type="RefSeq" id="XP_014246379.1">
    <property type="nucleotide sequence ID" value="XM_014390893.2"/>
</dbReference>
<name>A0A8I6RMH6_CIMLE</name>
<dbReference type="Pfam" id="PF06110">
    <property type="entry name" value="TXD17-like_Trx"/>
    <property type="match status" value="1"/>
</dbReference>
<evidence type="ECO:0000313" key="4">
    <source>
        <dbReference type="EnsemblMetazoa" id="XP_014246379.1"/>
    </source>
</evidence>
<evidence type="ECO:0000259" key="3">
    <source>
        <dbReference type="Pfam" id="PF06110"/>
    </source>
</evidence>
<dbReference type="GO" id="GO:0047134">
    <property type="term" value="F:protein-disulfide reductase [NAD(P)H] activity"/>
    <property type="evidence" value="ECO:0007669"/>
    <property type="project" value="InterPro"/>
</dbReference>
<feature type="domain" description="Thioredoxin" evidence="3">
    <location>
        <begin position="15"/>
        <end position="132"/>
    </location>
</feature>
<dbReference type="AlphaFoldDB" id="A0A8I6RMH6"/>
<dbReference type="Proteomes" id="UP000494040">
    <property type="component" value="Unassembled WGS sequence"/>
</dbReference>
<dbReference type="GO" id="GO:0005829">
    <property type="term" value="C:cytosol"/>
    <property type="evidence" value="ECO:0007669"/>
    <property type="project" value="TreeGrafter"/>
</dbReference>
<dbReference type="InterPro" id="IPR036249">
    <property type="entry name" value="Thioredoxin-like_sf"/>
</dbReference>
<dbReference type="PANTHER" id="PTHR12452">
    <property type="entry name" value="42-9-9 PROTEIN-RELATED"/>
    <property type="match status" value="1"/>
</dbReference>
<evidence type="ECO:0000313" key="5">
    <source>
        <dbReference type="Proteomes" id="UP000494040"/>
    </source>
</evidence>
<accession>A0A8I6RMH6</accession>
<dbReference type="PANTHER" id="PTHR12452:SF0">
    <property type="entry name" value="THIOREDOXIN DOMAIN-CONTAINING PROTEIN 17"/>
    <property type="match status" value="1"/>
</dbReference>
<evidence type="ECO:0000256" key="1">
    <source>
        <dbReference type="ARBA" id="ARBA00008987"/>
    </source>
</evidence>
<dbReference type="GeneID" id="106664860"/>
<dbReference type="OrthoDB" id="78947at2759"/>
<dbReference type="EnsemblMetazoa" id="XM_014390893.2">
    <property type="protein sequence ID" value="XP_014246379.1"/>
    <property type="gene ID" value="LOC106664860"/>
</dbReference>
<dbReference type="SUPFAM" id="SSF52833">
    <property type="entry name" value="Thioredoxin-like"/>
    <property type="match status" value="1"/>
</dbReference>
<evidence type="ECO:0000256" key="2">
    <source>
        <dbReference type="ARBA" id="ARBA00016949"/>
    </source>
</evidence>